<accession>A0A091BCG3</accession>
<feature type="chain" id="PRO_5001871055" description="DUF4124 domain-containing protein" evidence="2">
    <location>
        <begin position="22"/>
        <end position="132"/>
    </location>
</feature>
<feature type="compositionally biased region" description="Low complexity" evidence="1">
    <location>
        <begin position="60"/>
        <end position="74"/>
    </location>
</feature>
<protein>
    <recommendedName>
        <fullName evidence="5">DUF4124 domain-containing protein</fullName>
    </recommendedName>
</protein>
<comment type="caution">
    <text evidence="3">The sequence shown here is derived from an EMBL/GenBank/DDBJ whole genome shotgun (WGS) entry which is preliminary data.</text>
</comment>
<sequence length="132" mass="14056">MSRHALLLALSAALMPGLVSAEDTTVYKSKGKSGETVYSQIETEDAKAHRVGTSEPDAPPAAAAEAPAKSPAEQACDRAKANYELLASDKRVQFDRDGDGKPEEMSAEERASNRDMAKRQVDAYCTPAAEGQ</sequence>
<dbReference type="RefSeq" id="WP_052385726.1">
    <property type="nucleotide sequence ID" value="NZ_AVCH01000123.1"/>
</dbReference>
<evidence type="ECO:0000313" key="4">
    <source>
        <dbReference type="Proteomes" id="UP000029392"/>
    </source>
</evidence>
<keyword evidence="2" id="KW-0732">Signal</keyword>
<dbReference type="OrthoDB" id="5966567at2"/>
<reference evidence="3 4" key="1">
    <citation type="submission" date="2013-09" db="EMBL/GenBank/DDBJ databases">
        <title>Genome sequencing of Arenimonas malthae.</title>
        <authorList>
            <person name="Chen F."/>
            <person name="Wang G."/>
        </authorList>
    </citation>
    <scope>NUCLEOTIDE SEQUENCE [LARGE SCALE GENOMIC DNA]</scope>
    <source>
        <strain evidence="3 4">CC-JY-1</strain>
    </source>
</reference>
<dbReference type="EMBL" id="AVCH01000123">
    <property type="protein sequence ID" value="KFN49421.1"/>
    <property type="molecule type" value="Genomic_DNA"/>
</dbReference>
<gene>
    <name evidence="3" type="ORF">N790_05425</name>
</gene>
<keyword evidence="4" id="KW-1185">Reference proteome</keyword>
<evidence type="ECO:0000313" key="3">
    <source>
        <dbReference type="EMBL" id="KFN49421.1"/>
    </source>
</evidence>
<dbReference type="AlphaFoldDB" id="A0A091BCG3"/>
<dbReference type="PATRIC" id="fig|1384054.3.peg.1073"/>
<dbReference type="STRING" id="1384054.N790_05425"/>
<feature type="region of interest" description="Disordered" evidence="1">
    <location>
        <begin position="44"/>
        <end position="75"/>
    </location>
</feature>
<dbReference type="Proteomes" id="UP000029392">
    <property type="component" value="Unassembled WGS sequence"/>
</dbReference>
<evidence type="ECO:0008006" key="5">
    <source>
        <dbReference type="Google" id="ProtNLM"/>
    </source>
</evidence>
<name>A0A091BCG3_9GAMM</name>
<organism evidence="3 4">
    <name type="scientific">Arenimonas malthae CC-JY-1</name>
    <dbReference type="NCBI Taxonomy" id="1384054"/>
    <lineage>
        <taxon>Bacteria</taxon>
        <taxon>Pseudomonadati</taxon>
        <taxon>Pseudomonadota</taxon>
        <taxon>Gammaproteobacteria</taxon>
        <taxon>Lysobacterales</taxon>
        <taxon>Lysobacteraceae</taxon>
        <taxon>Arenimonas</taxon>
    </lineage>
</organism>
<evidence type="ECO:0000256" key="2">
    <source>
        <dbReference type="SAM" id="SignalP"/>
    </source>
</evidence>
<feature type="signal peptide" evidence="2">
    <location>
        <begin position="1"/>
        <end position="21"/>
    </location>
</feature>
<feature type="region of interest" description="Disordered" evidence="1">
    <location>
        <begin position="90"/>
        <end position="132"/>
    </location>
</feature>
<evidence type="ECO:0000256" key="1">
    <source>
        <dbReference type="SAM" id="MobiDB-lite"/>
    </source>
</evidence>
<proteinExistence type="predicted"/>
<feature type="compositionally biased region" description="Basic and acidic residues" evidence="1">
    <location>
        <begin position="90"/>
        <end position="121"/>
    </location>
</feature>